<dbReference type="GO" id="GO:0045259">
    <property type="term" value="C:proton-transporting ATP synthase complex"/>
    <property type="evidence" value="ECO:0007669"/>
    <property type="project" value="UniProtKB-KW"/>
</dbReference>
<evidence type="ECO:0000313" key="3">
    <source>
        <dbReference type="EMBL" id="EAT16499.1"/>
    </source>
</evidence>
<accession>Q1K2E0</accession>
<sequence>MKLSILLPSRIFASHDNVGHLVVETPNGALGFLPRRRDCITPISAGILTYRHDDGVERYVATDTGILVKTGLEVSVSVRHAVASDDLDELQQIVREEFLQLTEREQNVRMLFAKIESGFIRRLAEYRHE</sequence>
<dbReference type="RefSeq" id="WP_005998470.1">
    <property type="nucleotide sequence ID" value="NZ_AAEW02000004.1"/>
</dbReference>
<dbReference type="NCBIfam" id="TIGR03166">
    <property type="entry name" value="alt_F1F0_F1_eps"/>
    <property type="match status" value="1"/>
</dbReference>
<reference evidence="3" key="2">
    <citation type="submission" date="2006-05" db="EMBL/GenBank/DDBJ databases">
        <title>Sequencing of the draft genome and assembly of Desulfuromonas acetoxidans DSM 684.</title>
        <authorList>
            <consortium name="US DOE Joint Genome Institute (JGI-PGF)"/>
            <person name="Copeland A."/>
            <person name="Lucas S."/>
            <person name="Lapidus A."/>
            <person name="Barry K."/>
            <person name="Detter J.C."/>
            <person name="Glavina del Rio T."/>
            <person name="Hammon N."/>
            <person name="Israni S."/>
            <person name="Dalin E."/>
            <person name="Tice H."/>
            <person name="Bruce D."/>
            <person name="Pitluck S."/>
            <person name="Richardson P."/>
        </authorList>
    </citation>
    <scope>NUCLEOTIDE SEQUENCE [LARGE SCALE GENOMIC DNA]</scope>
    <source>
        <strain evidence="3">DSM 684</strain>
    </source>
</reference>
<dbReference type="InterPro" id="IPR036771">
    <property type="entry name" value="ATPsynth_dsu/esu_N"/>
</dbReference>
<organism evidence="3 4">
    <name type="scientific">Desulfuromonas acetoxidans (strain DSM 684 / 11070)</name>
    <dbReference type="NCBI Taxonomy" id="281689"/>
    <lineage>
        <taxon>Bacteria</taxon>
        <taxon>Pseudomonadati</taxon>
        <taxon>Thermodesulfobacteriota</taxon>
        <taxon>Desulfuromonadia</taxon>
        <taxon>Desulfuromonadales</taxon>
        <taxon>Desulfuromonadaceae</taxon>
        <taxon>Desulfuromonas</taxon>
    </lineage>
</organism>
<keyword evidence="1" id="KW-0066">ATP synthesis</keyword>
<dbReference type="SUPFAM" id="SSF51344">
    <property type="entry name" value="Epsilon subunit of F1F0-ATP synthase N-terminal domain"/>
    <property type="match status" value="1"/>
</dbReference>
<protein>
    <submittedName>
        <fullName evidence="3">H+-transporting two-sector ATPase, delta/epsilon subunit</fullName>
    </submittedName>
</protein>
<comment type="caution">
    <text evidence="3">The sequence shown here is derived from an EMBL/GenBank/DDBJ whole genome shotgun (WGS) entry which is preliminary data.</text>
</comment>
<dbReference type="AlphaFoldDB" id="Q1K2E0"/>
<name>Q1K2E0_DESA6</name>
<gene>
    <name evidence="3" type="ORF">Dace_2594</name>
</gene>
<keyword evidence="1" id="KW-0139">CF(1)</keyword>
<proteinExistence type="predicted"/>
<dbReference type="InterPro" id="IPR024037">
    <property type="entry name" value="Alt_ATP_synth_F1_esu"/>
</dbReference>
<dbReference type="NCBIfam" id="NF004871">
    <property type="entry name" value="PRK06228.1"/>
    <property type="match status" value="1"/>
</dbReference>
<evidence type="ECO:0000256" key="1">
    <source>
        <dbReference type="ARBA" id="ARBA00023196"/>
    </source>
</evidence>
<keyword evidence="4" id="KW-1185">Reference proteome</keyword>
<dbReference type="OrthoDB" id="8546953at2"/>
<dbReference type="EMBL" id="AAEW02000004">
    <property type="protein sequence ID" value="EAT16499.1"/>
    <property type="molecule type" value="Genomic_DNA"/>
</dbReference>
<evidence type="ECO:0000313" key="4">
    <source>
        <dbReference type="Proteomes" id="UP000005695"/>
    </source>
</evidence>
<dbReference type="Pfam" id="PF02823">
    <property type="entry name" value="ATP-synt_DE_N"/>
    <property type="match status" value="1"/>
</dbReference>
<dbReference type="Gene3D" id="2.60.15.10">
    <property type="entry name" value="F0F1 ATP synthase delta/epsilon subunit, N-terminal"/>
    <property type="match status" value="1"/>
</dbReference>
<dbReference type="InterPro" id="IPR020546">
    <property type="entry name" value="ATP_synth_F1_dsu/esu_N"/>
</dbReference>
<evidence type="ECO:0000259" key="2">
    <source>
        <dbReference type="Pfam" id="PF02823"/>
    </source>
</evidence>
<feature type="domain" description="ATP synthase F1 complex delta/epsilon subunit N-terminal" evidence="2">
    <location>
        <begin position="1"/>
        <end position="81"/>
    </location>
</feature>
<dbReference type="Proteomes" id="UP000005695">
    <property type="component" value="Unassembled WGS sequence"/>
</dbReference>
<reference evidence="3" key="1">
    <citation type="submission" date="2006-05" db="EMBL/GenBank/DDBJ databases">
        <title>Annotation of the draft genome assembly of Desulfuromonas acetoxidans DSM 684.</title>
        <authorList>
            <consortium name="US DOE Joint Genome Institute (JGI-ORNL)"/>
            <person name="Larimer F."/>
            <person name="Land M."/>
            <person name="Hauser L."/>
        </authorList>
    </citation>
    <scope>NUCLEOTIDE SEQUENCE [LARGE SCALE GENOMIC DNA]</scope>
    <source>
        <strain evidence="3">DSM 684</strain>
    </source>
</reference>
<dbReference type="GO" id="GO:0015986">
    <property type="term" value="P:proton motive force-driven ATP synthesis"/>
    <property type="evidence" value="ECO:0007669"/>
    <property type="project" value="InterPro"/>
</dbReference>